<evidence type="ECO:0000313" key="1">
    <source>
        <dbReference type="EMBL" id="SDT47563.1"/>
    </source>
</evidence>
<dbReference type="Proteomes" id="UP000199574">
    <property type="component" value="Chromosome I"/>
</dbReference>
<keyword evidence="2" id="KW-1185">Reference proteome</keyword>
<accession>A0ABY0V0M7</accession>
<sequence length="179" mass="20510">MKTINNYKLFEFLKQDPGLQEKYTKILMLSPAKETASELWELEFVTVFDFVENGLKDIDFIVELVSKLQGVDKSEVFGMRIVDFFPLVKHIKSQREKTIKALKSLSSTGETNIKWEIVKGSERMSKYGVFNFTIPIAEQFSKTPGEVEKMSFGEVFAIKSYNGALSKIQKEMSEIKIKA</sequence>
<proteinExistence type="predicted"/>
<dbReference type="GeneID" id="90593731"/>
<evidence type="ECO:0000313" key="2">
    <source>
        <dbReference type="Proteomes" id="UP000199574"/>
    </source>
</evidence>
<dbReference type="RefSeq" id="WP_091608804.1">
    <property type="nucleotide sequence ID" value="NZ_LT629754.1"/>
</dbReference>
<protein>
    <submittedName>
        <fullName evidence="1">Uncharacterized protein</fullName>
    </submittedName>
</protein>
<name>A0ABY0V0M7_9FLAO</name>
<organism evidence="1 2">
    <name type="scientific">Maribacter dokdonensis</name>
    <dbReference type="NCBI Taxonomy" id="320912"/>
    <lineage>
        <taxon>Bacteria</taxon>
        <taxon>Pseudomonadati</taxon>
        <taxon>Bacteroidota</taxon>
        <taxon>Flavobacteriia</taxon>
        <taxon>Flavobacteriales</taxon>
        <taxon>Flavobacteriaceae</taxon>
        <taxon>Maribacter</taxon>
    </lineage>
</organism>
<gene>
    <name evidence="1" type="ORF">SAMN05192545_3939</name>
</gene>
<reference evidence="1 2" key="1">
    <citation type="submission" date="2016-10" db="EMBL/GenBank/DDBJ databases">
        <authorList>
            <person name="Varghese N."/>
            <person name="Submissions S."/>
        </authorList>
    </citation>
    <scope>NUCLEOTIDE SEQUENCE [LARGE SCALE GENOMIC DNA]</scope>
    <source>
        <strain evidence="1 2">MAR_2009_60</strain>
    </source>
</reference>
<dbReference type="EMBL" id="LT629754">
    <property type="protein sequence ID" value="SDT47563.1"/>
    <property type="molecule type" value="Genomic_DNA"/>
</dbReference>